<dbReference type="InterPro" id="IPR003342">
    <property type="entry name" value="ArnT-like_N"/>
</dbReference>
<feature type="transmembrane region" description="Helical" evidence="8">
    <location>
        <begin position="364"/>
        <end position="383"/>
    </location>
</feature>
<feature type="transmembrane region" description="Helical" evidence="8">
    <location>
        <begin position="426"/>
        <end position="449"/>
    </location>
</feature>
<proteinExistence type="predicted"/>
<sequence>MLSARPGISPQRAVPAHAERAGLLSLLVTLLWGAAWIAGLMRSGLGEPDEGRYAEVAREMLASGDWITPRLDGFLFFDKPPLHYWGTAAAYALLGTEPWVARLWGALAGLLAIAAVAWAGWRVWGRAAGFYAATILGSSLLFATSAHVGTLDLGVAAFLALGMACFVVAQFDPASASRRTALNLGMWAALALAVLSKGLIGVVLPGMVLAVYMLWQRDWRVLGRVSLLPGLVLLLAVSAPWFIEVTRRHSEFFDYFFIREHFTRFLTSADNRGKPPGFFLPVVLLGLFPWTALVPFSRSGWRAMWSGAPVDRLLLAWVGVVFVFFSISHSQLPFYILPLFPAAALLLGRIAARLPHEALARRMRVTAWAAAIAAAAALAVALAQRHDPAHAGMPSALGGLAAGLAIMALAAGYATGRLTRHRHHDAAMHALALAGIVGWTITLLASQAWVGPRSGEPVARLMAPALTVDTPVYMVGGFVRGLPFYLERPVTIVAQDRDDLTPFIDSRPGGYLPTLEAFEARWRASAHGVALVDARAMAVLQQHRLPYVLLGRLPTGFVIARQPAR</sequence>
<comment type="caution">
    <text evidence="11">The sequence shown here is derived from an EMBL/GenBank/DDBJ whole genome shotgun (WGS) entry which is preliminary data.</text>
</comment>
<feature type="transmembrane region" description="Helical" evidence="8">
    <location>
        <begin position="136"/>
        <end position="169"/>
    </location>
</feature>
<evidence type="ECO:0000256" key="1">
    <source>
        <dbReference type="ARBA" id="ARBA00004651"/>
    </source>
</evidence>
<evidence type="ECO:0000313" key="11">
    <source>
        <dbReference type="EMBL" id="MCP1374463.1"/>
    </source>
</evidence>
<gene>
    <name evidence="11" type="ORF">NC595_10350</name>
</gene>
<keyword evidence="2" id="KW-1003">Cell membrane</keyword>
<accession>A0ABT1FEF2</accession>
<evidence type="ECO:0000256" key="2">
    <source>
        <dbReference type="ARBA" id="ARBA00022475"/>
    </source>
</evidence>
<feature type="transmembrane region" description="Helical" evidence="8">
    <location>
        <begin position="21"/>
        <end position="41"/>
    </location>
</feature>
<keyword evidence="12" id="KW-1185">Reference proteome</keyword>
<reference evidence="11 12" key="1">
    <citation type="submission" date="2022-06" db="EMBL/GenBank/DDBJ databases">
        <title>Dyella sp. Sa strain:Sa Genome sequencing.</title>
        <authorList>
            <person name="Park S."/>
        </authorList>
    </citation>
    <scope>NUCLEOTIDE SEQUENCE [LARGE SCALE GENOMIC DNA]</scope>
    <source>
        <strain evidence="11 12">Sa</strain>
    </source>
</reference>
<evidence type="ECO:0000256" key="3">
    <source>
        <dbReference type="ARBA" id="ARBA00022676"/>
    </source>
</evidence>
<evidence type="ECO:0000256" key="8">
    <source>
        <dbReference type="SAM" id="Phobius"/>
    </source>
</evidence>
<evidence type="ECO:0000256" key="7">
    <source>
        <dbReference type="ARBA" id="ARBA00023136"/>
    </source>
</evidence>
<evidence type="ECO:0000313" key="12">
    <source>
        <dbReference type="Proteomes" id="UP001204615"/>
    </source>
</evidence>
<dbReference type="PANTHER" id="PTHR33908">
    <property type="entry name" value="MANNOSYLTRANSFERASE YKCB-RELATED"/>
    <property type="match status" value="1"/>
</dbReference>
<dbReference type="Pfam" id="PF02366">
    <property type="entry name" value="PMT"/>
    <property type="match status" value="1"/>
</dbReference>
<feature type="transmembrane region" description="Helical" evidence="8">
    <location>
        <begin position="189"/>
        <end position="214"/>
    </location>
</feature>
<keyword evidence="4" id="KW-0808">Transferase</keyword>
<feature type="transmembrane region" description="Helical" evidence="8">
    <location>
        <begin position="395"/>
        <end position="414"/>
    </location>
</feature>
<keyword evidence="6 8" id="KW-1133">Transmembrane helix</keyword>
<feature type="transmembrane region" description="Helical" evidence="8">
    <location>
        <begin position="103"/>
        <end position="124"/>
    </location>
</feature>
<protein>
    <submittedName>
        <fullName evidence="11">Glycosyltransferase family 39 protein</fullName>
    </submittedName>
</protein>
<dbReference type="EMBL" id="JAMZEK010000002">
    <property type="protein sequence ID" value="MCP1374463.1"/>
    <property type="molecule type" value="Genomic_DNA"/>
</dbReference>
<feature type="transmembrane region" description="Helical" evidence="8">
    <location>
        <begin position="221"/>
        <end position="243"/>
    </location>
</feature>
<feature type="transmembrane region" description="Helical" evidence="8">
    <location>
        <begin position="309"/>
        <end position="328"/>
    </location>
</feature>
<comment type="subcellular location">
    <subcellularLocation>
        <location evidence="1">Cell membrane</location>
        <topology evidence="1">Multi-pass membrane protein</topology>
    </subcellularLocation>
</comment>
<feature type="domain" description="Aminoarabinose transferase C-terminal" evidence="10">
    <location>
        <begin position="459"/>
        <end position="561"/>
    </location>
</feature>
<dbReference type="InterPro" id="IPR040845">
    <property type="entry name" value="Arnt_C"/>
</dbReference>
<dbReference type="InterPro" id="IPR050297">
    <property type="entry name" value="LipidA_mod_glycosyltrf_83"/>
</dbReference>
<dbReference type="RefSeq" id="WP_253566233.1">
    <property type="nucleotide sequence ID" value="NZ_JAMZEK010000002.1"/>
</dbReference>
<evidence type="ECO:0000256" key="4">
    <source>
        <dbReference type="ARBA" id="ARBA00022679"/>
    </source>
</evidence>
<feature type="transmembrane region" description="Helical" evidence="8">
    <location>
        <begin position="278"/>
        <end position="297"/>
    </location>
</feature>
<evidence type="ECO:0000259" key="10">
    <source>
        <dbReference type="Pfam" id="PF18583"/>
    </source>
</evidence>
<name>A0ABT1FEF2_9GAMM</name>
<keyword evidence="3" id="KW-0328">Glycosyltransferase</keyword>
<dbReference type="PANTHER" id="PTHR33908:SF3">
    <property type="entry name" value="UNDECAPRENYL PHOSPHATE-ALPHA-4-AMINO-4-DEOXY-L-ARABINOSE ARABINOSYL TRANSFERASE"/>
    <property type="match status" value="1"/>
</dbReference>
<organism evidence="11 12">
    <name type="scientific">Dyella lutea</name>
    <dbReference type="NCBI Taxonomy" id="2950441"/>
    <lineage>
        <taxon>Bacteria</taxon>
        <taxon>Pseudomonadati</taxon>
        <taxon>Pseudomonadota</taxon>
        <taxon>Gammaproteobacteria</taxon>
        <taxon>Lysobacterales</taxon>
        <taxon>Rhodanobacteraceae</taxon>
        <taxon>Dyella</taxon>
    </lineage>
</organism>
<evidence type="ECO:0000256" key="5">
    <source>
        <dbReference type="ARBA" id="ARBA00022692"/>
    </source>
</evidence>
<keyword evidence="5 8" id="KW-0812">Transmembrane</keyword>
<keyword evidence="7 8" id="KW-0472">Membrane</keyword>
<dbReference type="Pfam" id="PF18583">
    <property type="entry name" value="Arnt_C"/>
    <property type="match status" value="1"/>
</dbReference>
<dbReference type="Proteomes" id="UP001204615">
    <property type="component" value="Unassembled WGS sequence"/>
</dbReference>
<evidence type="ECO:0000256" key="6">
    <source>
        <dbReference type="ARBA" id="ARBA00022989"/>
    </source>
</evidence>
<feature type="transmembrane region" description="Helical" evidence="8">
    <location>
        <begin position="334"/>
        <end position="352"/>
    </location>
</feature>
<evidence type="ECO:0000259" key="9">
    <source>
        <dbReference type="Pfam" id="PF02366"/>
    </source>
</evidence>
<feature type="domain" description="ArnT-like N-terminal" evidence="9">
    <location>
        <begin position="52"/>
        <end position="249"/>
    </location>
</feature>